<name>A0ABX7MAI2_9RHOO</name>
<dbReference type="PANTHER" id="PTHR35603">
    <property type="match status" value="1"/>
</dbReference>
<accession>A0ABX7MAI2</accession>
<evidence type="ECO:0000313" key="5">
    <source>
        <dbReference type="EMBL" id="QSI78671.1"/>
    </source>
</evidence>
<evidence type="ECO:0000313" key="6">
    <source>
        <dbReference type="Proteomes" id="UP000663570"/>
    </source>
</evidence>
<reference evidence="5 6" key="1">
    <citation type="submission" date="2021-02" db="EMBL/GenBank/DDBJ databases">
        <title>Niveibacterium changnyeongensis HC41.</title>
        <authorList>
            <person name="Kang M."/>
        </authorList>
    </citation>
    <scope>NUCLEOTIDE SEQUENCE [LARGE SCALE GENOMIC DNA]</scope>
    <source>
        <strain evidence="5 6">HC41</strain>
    </source>
</reference>
<comment type="subcellular location">
    <subcellularLocation>
        <location evidence="1">Membrane</location>
    </subcellularLocation>
</comment>
<keyword evidence="6" id="KW-1185">Reference proteome</keyword>
<keyword evidence="2" id="KW-0472">Membrane</keyword>
<dbReference type="PANTHER" id="PTHR35603:SF2">
    <property type="entry name" value="OUTER MEMBRANE LIPOPROTEIN"/>
    <property type="match status" value="1"/>
</dbReference>
<dbReference type="RefSeq" id="WP_206256072.1">
    <property type="nucleotide sequence ID" value="NZ_CP071060.1"/>
</dbReference>
<feature type="region of interest" description="Disordered" evidence="3">
    <location>
        <begin position="78"/>
        <end position="142"/>
    </location>
</feature>
<gene>
    <name evidence="5" type="ORF">JY500_08725</name>
</gene>
<proteinExistence type="predicted"/>
<sequence length="265" mass="26769">MSAVSPQTPRMHPMMWIAAGSVTLFSLAGIGAMLGVLPVQHSTAPASETIKAEQPAPVVAPPAAPVASASAPVVASAEAAAEKPAPDAKPAVKPAHKPAASKPQAHHTTAAAPQNNEHAEAPQAAAGGIPTHTPDAAPRTTRVARCDDCGVVESVRAVEQAGEGTGLGAIGGAVLGGVLGHQVGEGTGKQIARIGGAILGGFAGNEAEKRMRSNSHYEITVRMDDGTRRTIKQSSAPAWHSGDKVRVENGVLVSRDESSSSPTML</sequence>
<protein>
    <submittedName>
        <fullName evidence="5">Glycine zipper 2TM domain-containing protein</fullName>
    </submittedName>
</protein>
<evidence type="ECO:0000256" key="2">
    <source>
        <dbReference type="ARBA" id="ARBA00023136"/>
    </source>
</evidence>
<dbReference type="InterPro" id="IPR008816">
    <property type="entry name" value="Gly_zipper_2TM_dom"/>
</dbReference>
<evidence type="ECO:0000259" key="4">
    <source>
        <dbReference type="Pfam" id="PF05433"/>
    </source>
</evidence>
<dbReference type="EMBL" id="CP071060">
    <property type="protein sequence ID" value="QSI78671.1"/>
    <property type="molecule type" value="Genomic_DNA"/>
</dbReference>
<dbReference type="InterPro" id="IPR051407">
    <property type="entry name" value="Bact_OM_lipoprot/Surf_antigen"/>
</dbReference>
<organism evidence="5 6">
    <name type="scientific">Niveibacterium microcysteis</name>
    <dbReference type="NCBI Taxonomy" id="2811415"/>
    <lineage>
        <taxon>Bacteria</taxon>
        <taxon>Pseudomonadati</taxon>
        <taxon>Pseudomonadota</taxon>
        <taxon>Betaproteobacteria</taxon>
        <taxon>Rhodocyclales</taxon>
        <taxon>Rhodocyclaceae</taxon>
        <taxon>Niveibacterium</taxon>
    </lineage>
</organism>
<feature type="compositionally biased region" description="Low complexity" evidence="3">
    <location>
        <begin position="87"/>
        <end position="103"/>
    </location>
</feature>
<evidence type="ECO:0000256" key="3">
    <source>
        <dbReference type="SAM" id="MobiDB-lite"/>
    </source>
</evidence>
<evidence type="ECO:0000256" key="1">
    <source>
        <dbReference type="ARBA" id="ARBA00004370"/>
    </source>
</evidence>
<dbReference type="Proteomes" id="UP000663570">
    <property type="component" value="Chromosome"/>
</dbReference>
<feature type="domain" description="Glycine zipper 2TM" evidence="4">
    <location>
        <begin position="167"/>
        <end position="207"/>
    </location>
</feature>
<dbReference type="Pfam" id="PF05433">
    <property type="entry name" value="Rick_17kDa_Anti"/>
    <property type="match status" value="1"/>
</dbReference>